<dbReference type="Proteomes" id="UP000321954">
    <property type="component" value="Chromosome"/>
</dbReference>
<evidence type="ECO:0000313" key="2">
    <source>
        <dbReference type="Proteomes" id="UP000321954"/>
    </source>
</evidence>
<keyword evidence="2" id="KW-1185">Reference proteome</keyword>
<dbReference type="RefSeq" id="WP_146833504.1">
    <property type="nucleotide sequence ID" value="NZ_CP042476.1"/>
</dbReference>
<gene>
    <name evidence="1" type="ORF">FK178_08460</name>
</gene>
<dbReference type="EMBL" id="CP042476">
    <property type="protein sequence ID" value="QED37752.1"/>
    <property type="molecule type" value="Genomic_DNA"/>
</dbReference>
<evidence type="ECO:0000313" key="1">
    <source>
        <dbReference type="EMBL" id="QED37752.1"/>
    </source>
</evidence>
<name>A0A5B8YIJ2_9FLAO</name>
<protein>
    <recommendedName>
        <fullName evidence="3">Methyltransferase</fullName>
    </recommendedName>
</protein>
<dbReference type="AlphaFoldDB" id="A0A5B8YIJ2"/>
<dbReference type="KEGG" id="anp:FK178_08460"/>
<sequence length="214" mass="24919">MDLKVYTHQEYKRYCLAEGSQHIVSEFALFQILKLIQKYNIKKILEVGVGIGTISGSILMYSRLEDLSLKVSGTEANSFCLNQIPQNLNGDYNQMNLYRDVRDLPNEEEYELVIIDGGENNLLEIKRKLVRCGIVVIEGDRADQVELVRKIFPRSRYVQLISLERNGEYSVKNTDDYQGGLKVIFTDPTIRHHFHWLKLKIITKLDFYNRKISK</sequence>
<dbReference type="OrthoDB" id="1435796at2"/>
<organism evidence="1 2">
    <name type="scientific">Antarcticibacterium arcticum</name>
    <dbReference type="NCBI Taxonomy" id="2585771"/>
    <lineage>
        <taxon>Bacteria</taxon>
        <taxon>Pseudomonadati</taxon>
        <taxon>Bacteroidota</taxon>
        <taxon>Flavobacteriia</taxon>
        <taxon>Flavobacteriales</taxon>
        <taxon>Flavobacteriaceae</taxon>
        <taxon>Antarcticibacterium</taxon>
    </lineage>
</organism>
<evidence type="ECO:0008006" key="3">
    <source>
        <dbReference type="Google" id="ProtNLM"/>
    </source>
</evidence>
<dbReference type="SUPFAM" id="SSF53335">
    <property type="entry name" value="S-adenosyl-L-methionine-dependent methyltransferases"/>
    <property type="match status" value="1"/>
</dbReference>
<dbReference type="InterPro" id="IPR029063">
    <property type="entry name" value="SAM-dependent_MTases_sf"/>
</dbReference>
<proteinExistence type="predicted"/>
<accession>A0A5B8YIJ2</accession>
<reference evidence="1 2" key="1">
    <citation type="submission" date="2019-08" db="EMBL/GenBank/DDBJ databases">
        <title>Antarcticibacterium arcticum sp. nov., a bacterium isolated from marine sediment of the Canadian Beaufort Sea.</title>
        <authorList>
            <person name="Lee Y.M."/>
            <person name="Baek K."/>
            <person name="Lee D.-H."/>
            <person name="Shin S.C."/>
            <person name="Jin Y.K."/>
            <person name="Park Y."/>
        </authorList>
    </citation>
    <scope>NUCLEOTIDE SEQUENCE [LARGE SCALE GENOMIC DNA]</scope>
    <source>
        <strain evidence="1 2">PAMC 28998</strain>
    </source>
</reference>